<sequence length="51" mass="5122">MPRPGLVVLHGFAAEAGGSVLDLDDVAVREAVVGNVTSIVSGHAPVCVEPL</sequence>
<comment type="caution">
    <text evidence="1">The sequence shown here is derived from an EMBL/GenBank/DDBJ whole genome shotgun (WGS) entry which is preliminary data.</text>
</comment>
<dbReference type="EMBL" id="JADJIB010000004">
    <property type="protein sequence ID" value="MBK7274031.1"/>
    <property type="molecule type" value="Genomic_DNA"/>
</dbReference>
<name>A0A935M656_9MICO</name>
<dbReference type="Proteomes" id="UP000726105">
    <property type="component" value="Unassembled WGS sequence"/>
</dbReference>
<proteinExistence type="predicted"/>
<reference evidence="1 2" key="1">
    <citation type="submission" date="2020-10" db="EMBL/GenBank/DDBJ databases">
        <title>Connecting structure to function with the recovery of over 1000 high-quality activated sludge metagenome-assembled genomes encoding full-length rRNA genes using long-read sequencing.</title>
        <authorList>
            <person name="Singleton C.M."/>
            <person name="Petriglieri F."/>
            <person name="Kristensen J.M."/>
            <person name="Kirkegaard R.H."/>
            <person name="Michaelsen T.Y."/>
            <person name="Andersen M.H."/>
            <person name="Karst S.M."/>
            <person name="Dueholm M.S."/>
            <person name="Nielsen P.H."/>
            <person name="Albertsen M."/>
        </authorList>
    </citation>
    <scope>NUCLEOTIDE SEQUENCE [LARGE SCALE GENOMIC DNA]</scope>
    <source>
        <strain evidence="1">Ega_18-Q3-R5-49_MAXAC.001</strain>
    </source>
</reference>
<accession>A0A935M656</accession>
<evidence type="ECO:0000313" key="1">
    <source>
        <dbReference type="EMBL" id="MBK7274031.1"/>
    </source>
</evidence>
<protein>
    <submittedName>
        <fullName evidence="1">Uncharacterized protein</fullName>
    </submittedName>
</protein>
<evidence type="ECO:0000313" key="2">
    <source>
        <dbReference type="Proteomes" id="UP000726105"/>
    </source>
</evidence>
<gene>
    <name evidence="1" type="ORF">IPI13_12960</name>
</gene>
<organism evidence="1 2">
    <name type="scientific">Candidatus Phosphoribacter hodrii</name>
    <dbReference type="NCBI Taxonomy" id="2953743"/>
    <lineage>
        <taxon>Bacteria</taxon>
        <taxon>Bacillati</taxon>
        <taxon>Actinomycetota</taxon>
        <taxon>Actinomycetes</taxon>
        <taxon>Micrococcales</taxon>
        <taxon>Dermatophilaceae</taxon>
        <taxon>Candidatus Phosphoribacter</taxon>
    </lineage>
</organism>
<dbReference type="AlphaFoldDB" id="A0A935M656"/>